<accession>A0AAN7VA38</accession>
<dbReference type="PANTHER" id="PTHR11012">
    <property type="entry name" value="PROTEIN KINASE-LIKE DOMAIN-CONTAINING"/>
    <property type="match status" value="1"/>
</dbReference>
<dbReference type="AlphaFoldDB" id="A0AAN7VA38"/>
<reference evidence="2 3" key="1">
    <citation type="journal article" date="2024" name="Insects">
        <title>An Improved Chromosome-Level Genome Assembly of the Firefly Pyrocoelia pectoralis.</title>
        <authorList>
            <person name="Fu X."/>
            <person name="Meyer-Rochow V.B."/>
            <person name="Ballantyne L."/>
            <person name="Zhu X."/>
        </authorList>
    </citation>
    <scope>NUCLEOTIDE SEQUENCE [LARGE SCALE GENOMIC DNA]</scope>
    <source>
        <strain evidence="2">XCY_ONT2</strain>
    </source>
</reference>
<dbReference type="InterPro" id="IPR015897">
    <property type="entry name" value="CHK_kinase-like"/>
</dbReference>
<dbReference type="Gene3D" id="3.90.1200.10">
    <property type="match status" value="1"/>
</dbReference>
<proteinExistence type="predicted"/>
<dbReference type="SUPFAM" id="SSF56112">
    <property type="entry name" value="Protein kinase-like (PK-like)"/>
    <property type="match status" value="1"/>
</dbReference>
<keyword evidence="3" id="KW-1185">Reference proteome</keyword>
<dbReference type="PANTHER" id="PTHR11012:SF30">
    <property type="entry name" value="PROTEIN KINASE-LIKE DOMAIN-CONTAINING"/>
    <property type="match status" value="1"/>
</dbReference>
<evidence type="ECO:0000313" key="2">
    <source>
        <dbReference type="EMBL" id="KAK5642399.1"/>
    </source>
</evidence>
<dbReference type="Pfam" id="PF02958">
    <property type="entry name" value="EcKL"/>
    <property type="match status" value="1"/>
</dbReference>
<comment type="caution">
    <text evidence="2">The sequence shown here is derived from an EMBL/GenBank/DDBJ whole genome shotgun (WGS) entry which is preliminary data.</text>
</comment>
<evidence type="ECO:0000313" key="3">
    <source>
        <dbReference type="Proteomes" id="UP001329430"/>
    </source>
</evidence>
<dbReference type="Proteomes" id="UP001329430">
    <property type="component" value="Chromosome 6"/>
</dbReference>
<dbReference type="InterPro" id="IPR011009">
    <property type="entry name" value="Kinase-like_dom_sf"/>
</dbReference>
<name>A0AAN7VA38_9COLE</name>
<gene>
    <name evidence="2" type="ORF">RI129_008566</name>
</gene>
<dbReference type="EMBL" id="JAVRBK010000006">
    <property type="protein sequence ID" value="KAK5642399.1"/>
    <property type="molecule type" value="Genomic_DNA"/>
</dbReference>
<dbReference type="SMART" id="SM00587">
    <property type="entry name" value="CHK"/>
    <property type="match status" value="1"/>
</dbReference>
<protein>
    <recommendedName>
        <fullName evidence="1">CHK kinase-like domain-containing protein</fullName>
    </recommendedName>
</protein>
<organism evidence="2 3">
    <name type="scientific">Pyrocoelia pectoralis</name>
    <dbReference type="NCBI Taxonomy" id="417401"/>
    <lineage>
        <taxon>Eukaryota</taxon>
        <taxon>Metazoa</taxon>
        <taxon>Ecdysozoa</taxon>
        <taxon>Arthropoda</taxon>
        <taxon>Hexapoda</taxon>
        <taxon>Insecta</taxon>
        <taxon>Pterygota</taxon>
        <taxon>Neoptera</taxon>
        <taxon>Endopterygota</taxon>
        <taxon>Coleoptera</taxon>
        <taxon>Polyphaga</taxon>
        <taxon>Elateriformia</taxon>
        <taxon>Elateroidea</taxon>
        <taxon>Lampyridae</taxon>
        <taxon>Lampyrinae</taxon>
        <taxon>Pyrocoelia</taxon>
    </lineage>
</organism>
<dbReference type="InterPro" id="IPR004119">
    <property type="entry name" value="EcKL"/>
</dbReference>
<evidence type="ECO:0000259" key="1">
    <source>
        <dbReference type="SMART" id="SM00587"/>
    </source>
</evidence>
<feature type="domain" description="CHK kinase-like" evidence="1">
    <location>
        <begin position="127"/>
        <end position="327"/>
    </location>
</feature>
<sequence>MSKPATNIDKRVKALVEEAFPNHEILEVSNGSENGNNFMGLISEITICKSKADNEHDTSHLILKMASQDENYRQIFPIREIYQREIFVYKELLSEFLKIQREKTLTRSFQSFPKVYLTSSVNLQEALLMENMKKKGFKHINHRVGIDYPHALLVMKELGKFHALSYAMRDQKPEIFNRWADNCKECFFSNNLRYTAIKATINLTKAVMNSFPPNEHEDERKALEKFANVLPTVYKNIFIIKEDDKKYAVINHGDIEIRNLLFKYGDPGNTEIPTELSMLDWQLARFASPALDILFFIFINTDKDLRDRYYMQLIESYYQSLSDFLEKLGTDFATALPYEVLLQHLEKFAGFGLFTAIWFNATNLKESDDIPDLYSSDSDDALVTMTSTVPKRGYLQRTRDIVTDMIKYGYRFTDPLM</sequence>